<dbReference type="AlphaFoldDB" id="A0A4Y2CJI0"/>
<reference evidence="1 2" key="1">
    <citation type="journal article" date="2019" name="Sci. Rep.">
        <title>Orb-weaving spider Araneus ventricosus genome elucidates the spidroin gene catalogue.</title>
        <authorList>
            <person name="Kono N."/>
            <person name="Nakamura H."/>
            <person name="Ohtoshi R."/>
            <person name="Moran D.A.P."/>
            <person name="Shinohara A."/>
            <person name="Yoshida Y."/>
            <person name="Fujiwara M."/>
            <person name="Mori M."/>
            <person name="Tomita M."/>
            <person name="Arakawa K."/>
        </authorList>
    </citation>
    <scope>NUCLEOTIDE SEQUENCE [LARGE SCALE GENOMIC DNA]</scope>
</reference>
<protein>
    <submittedName>
        <fullName evidence="1">Uncharacterized protein</fullName>
    </submittedName>
</protein>
<proteinExistence type="predicted"/>
<dbReference type="Proteomes" id="UP000499080">
    <property type="component" value="Unassembled WGS sequence"/>
</dbReference>
<accession>A0A4Y2CJI0</accession>
<dbReference type="EMBL" id="BGPR01000196">
    <property type="protein sequence ID" value="GBM03917.1"/>
    <property type="molecule type" value="Genomic_DNA"/>
</dbReference>
<comment type="caution">
    <text evidence="1">The sequence shown here is derived from an EMBL/GenBank/DDBJ whole genome shotgun (WGS) entry which is preliminary data.</text>
</comment>
<keyword evidence="2" id="KW-1185">Reference proteome</keyword>
<name>A0A4Y2CJI0_ARAVE</name>
<evidence type="ECO:0000313" key="2">
    <source>
        <dbReference type="Proteomes" id="UP000499080"/>
    </source>
</evidence>
<sequence>MIAQIQKYFKSITEIPRQIVEASIRILQRKEVIRKSRFQSLMTECTLLRHFKSGINHIPPPAPAHHFGNLLLSIISSLSRGLNEWSSLYLWRMTLPLPLRVGDFNGKKEGGNLTSGTVDT</sequence>
<organism evidence="1 2">
    <name type="scientific">Araneus ventricosus</name>
    <name type="common">Orbweaver spider</name>
    <name type="synonym">Epeira ventricosa</name>
    <dbReference type="NCBI Taxonomy" id="182803"/>
    <lineage>
        <taxon>Eukaryota</taxon>
        <taxon>Metazoa</taxon>
        <taxon>Ecdysozoa</taxon>
        <taxon>Arthropoda</taxon>
        <taxon>Chelicerata</taxon>
        <taxon>Arachnida</taxon>
        <taxon>Araneae</taxon>
        <taxon>Araneomorphae</taxon>
        <taxon>Entelegynae</taxon>
        <taxon>Araneoidea</taxon>
        <taxon>Araneidae</taxon>
        <taxon>Araneus</taxon>
    </lineage>
</organism>
<gene>
    <name evidence="1" type="ORF">AVEN_185412_1</name>
</gene>
<evidence type="ECO:0000313" key="1">
    <source>
        <dbReference type="EMBL" id="GBM03917.1"/>
    </source>
</evidence>